<sequence length="236" mass="25966">MSVLYSPLPVSERTDITESVSSPSPNQATKYNKEVSATPLLNTSAPIAITEFDDDLDHTPVDTPYPGIDDGFFPNNDEHPDVETIDPKNHKNPDPEVEIIPPRPKDPEALEPPDNIPDLTPRNGSGNDPDDFDGRNHVPDKPPGTPRRKPSFPFVPGYGFPSGHDFEVGSLPGDPDISLPDVNVYQHKKTLAQGMMDLALFSANANQLRYVLESFNRHPYYFASLGLISVSLILQV</sequence>
<feature type="compositionally biased region" description="Basic and acidic residues" evidence="7">
    <location>
        <begin position="76"/>
        <end position="94"/>
    </location>
</feature>
<feature type="compositionally biased region" description="Polar residues" evidence="7">
    <location>
        <begin position="17"/>
        <end position="30"/>
    </location>
</feature>
<keyword evidence="3" id="KW-0812">Transmembrane</keyword>
<comment type="caution">
    <text evidence="8">The sequence shown here is derived from an EMBL/GenBank/DDBJ whole genome shotgun (WGS) entry which is preliminary data.</text>
</comment>
<comment type="similarity">
    <text evidence="2">Belongs to the ninjurin family.</text>
</comment>
<dbReference type="EMBL" id="JANEYG010000013">
    <property type="protein sequence ID" value="KAJ8920676.1"/>
    <property type="molecule type" value="Genomic_DNA"/>
</dbReference>
<keyword evidence="4" id="KW-0130">Cell adhesion</keyword>
<comment type="subcellular location">
    <subcellularLocation>
        <location evidence="1">Membrane</location>
        <topology evidence="1">Multi-pass membrane protein</topology>
    </subcellularLocation>
</comment>
<evidence type="ECO:0000256" key="6">
    <source>
        <dbReference type="ARBA" id="ARBA00023136"/>
    </source>
</evidence>
<evidence type="ECO:0000256" key="5">
    <source>
        <dbReference type="ARBA" id="ARBA00022989"/>
    </source>
</evidence>
<reference evidence="8 9" key="1">
    <citation type="journal article" date="2023" name="Insect Mol. Biol.">
        <title>Genome sequencing provides insights into the evolution of gene families encoding plant cell wall-degrading enzymes in longhorned beetles.</title>
        <authorList>
            <person name="Shin N.R."/>
            <person name="Okamura Y."/>
            <person name="Kirsch R."/>
            <person name="Pauchet Y."/>
        </authorList>
    </citation>
    <scope>NUCLEOTIDE SEQUENCE [LARGE SCALE GENOMIC DNA]</scope>
    <source>
        <strain evidence="8">EAD_L_NR</strain>
    </source>
</reference>
<keyword evidence="9" id="KW-1185">Reference proteome</keyword>
<evidence type="ECO:0000256" key="2">
    <source>
        <dbReference type="ARBA" id="ARBA00008141"/>
    </source>
</evidence>
<evidence type="ECO:0000313" key="9">
    <source>
        <dbReference type="Proteomes" id="UP001159042"/>
    </source>
</evidence>
<dbReference type="GO" id="GO:0007155">
    <property type="term" value="P:cell adhesion"/>
    <property type="evidence" value="ECO:0007669"/>
    <property type="project" value="UniProtKB-KW"/>
</dbReference>
<evidence type="ECO:0000256" key="7">
    <source>
        <dbReference type="SAM" id="MobiDB-lite"/>
    </source>
</evidence>
<evidence type="ECO:0000256" key="3">
    <source>
        <dbReference type="ARBA" id="ARBA00022692"/>
    </source>
</evidence>
<evidence type="ECO:0000256" key="4">
    <source>
        <dbReference type="ARBA" id="ARBA00022889"/>
    </source>
</evidence>
<keyword evidence="5" id="KW-1133">Transmembrane helix</keyword>
<dbReference type="GO" id="GO:0042246">
    <property type="term" value="P:tissue regeneration"/>
    <property type="evidence" value="ECO:0007669"/>
    <property type="project" value="InterPro"/>
</dbReference>
<dbReference type="AlphaFoldDB" id="A0AAV8W3H7"/>
<dbReference type="Proteomes" id="UP001159042">
    <property type="component" value="Unassembled WGS sequence"/>
</dbReference>
<gene>
    <name evidence="8" type="ORF">NQ315_004815</name>
</gene>
<dbReference type="GO" id="GO:0016020">
    <property type="term" value="C:membrane"/>
    <property type="evidence" value="ECO:0007669"/>
    <property type="project" value="UniProtKB-SubCell"/>
</dbReference>
<keyword evidence="6" id="KW-0472">Membrane</keyword>
<proteinExistence type="inferred from homology"/>
<organism evidence="8 9">
    <name type="scientific">Exocentrus adspersus</name>
    <dbReference type="NCBI Taxonomy" id="1586481"/>
    <lineage>
        <taxon>Eukaryota</taxon>
        <taxon>Metazoa</taxon>
        <taxon>Ecdysozoa</taxon>
        <taxon>Arthropoda</taxon>
        <taxon>Hexapoda</taxon>
        <taxon>Insecta</taxon>
        <taxon>Pterygota</taxon>
        <taxon>Neoptera</taxon>
        <taxon>Endopterygota</taxon>
        <taxon>Coleoptera</taxon>
        <taxon>Polyphaga</taxon>
        <taxon>Cucujiformia</taxon>
        <taxon>Chrysomeloidea</taxon>
        <taxon>Cerambycidae</taxon>
        <taxon>Lamiinae</taxon>
        <taxon>Acanthocinini</taxon>
        <taxon>Exocentrus</taxon>
    </lineage>
</organism>
<accession>A0AAV8W3H7</accession>
<feature type="region of interest" description="Disordered" evidence="7">
    <location>
        <begin position="1"/>
        <end position="153"/>
    </location>
</feature>
<name>A0AAV8W3H7_9CUCU</name>
<dbReference type="PANTHER" id="PTHR12316:SF20">
    <property type="entry name" value="NINJURIN-A"/>
    <property type="match status" value="1"/>
</dbReference>
<dbReference type="PANTHER" id="PTHR12316">
    <property type="entry name" value="NINJURIN-RELATED"/>
    <property type="match status" value="1"/>
</dbReference>
<evidence type="ECO:0000313" key="8">
    <source>
        <dbReference type="EMBL" id="KAJ8920676.1"/>
    </source>
</evidence>
<dbReference type="Pfam" id="PF04923">
    <property type="entry name" value="Ninjurin"/>
    <property type="match status" value="1"/>
</dbReference>
<dbReference type="InterPro" id="IPR007007">
    <property type="entry name" value="Ninjurin"/>
</dbReference>
<protein>
    <submittedName>
        <fullName evidence="8">Uncharacterized protein</fullName>
    </submittedName>
</protein>
<evidence type="ECO:0000256" key="1">
    <source>
        <dbReference type="ARBA" id="ARBA00004141"/>
    </source>
</evidence>